<dbReference type="Pfam" id="PF00106">
    <property type="entry name" value="adh_short"/>
    <property type="match status" value="1"/>
</dbReference>
<dbReference type="Proteomes" id="UP000193387">
    <property type="component" value="Unassembled WGS sequence"/>
</dbReference>
<evidence type="ECO:0000259" key="4">
    <source>
        <dbReference type="SMART" id="SM00822"/>
    </source>
</evidence>
<sequence length="251" mass="26478">MTALVTGGASGIGAAVVDRLVARGASVFVLDLGPSIERAGPRSEVHYCPTDVTDAYQVKQAVRAADQHGRSNDRPLRVAVSCAGIAPSMRLIGRDNEHDPELFGRTVAVNLLGTMHVLLYAAAAMSRNEPDGDGERGTVVNFASIAAFDGQIGQVAYAASKAGVAGMTLPAARDLAQHKIRVCAIAPGVIDTPMFGAFPAEVREAIAASVPFPRRLGHPDECARMVELVLDHHYLNGETIRLDGALRLPPR</sequence>
<dbReference type="Gene3D" id="3.40.50.720">
    <property type="entry name" value="NAD(P)-binding Rossmann-like Domain"/>
    <property type="match status" value="1"/>
</dbReference>
<comment type="similarity">
    <text evidence="1 3">Belongs to the short-chain dehydrogenases/reductases (SDR) family.</text>
</comment>
<evidence type="ECO:0000313" key="6">
    <source>
        <dbReference type="Proteomes" id="UP000193387"/>
    </source>
</evidence>
<dbReference type="PROSITE" id="PS00061">
    <property type="entry name" value="ADH_SHORT"/>
    <property type="match status" value="1"/>
</dbReference>
<evidence type="ECO:0000313" key="5">
    <source>
        <dbReference type="EMBL" id="ORW73739.1"/>
    </source>
</evidence>
<keyword evidence="2" id="KW-0560">Oxidoreductase</keyword>
<protein>
    <submittedName>
        <fullName evidence="5">3-hydroxy-2-methylbutyryl-CoA dehydrogenase</fullName>
    </submittedName>
</protein>
<name>A0AAJ3NSX3_9MYCO</name>
<dbReference type="InterPro" id="IPR020904">
    <property type="entry name" value="Sc_DH/Rdtase_CS"/>
</dbReference>
<dbReference type="InterPro" id="IPR036291">
    <property type="entry name" value="NAD(P)-bd_dom_sf"/>
</dbReference>
<reference evidence="5 6" key="1">
    <citation type="submission" date="2016-01" db="EMBL/GenBank/DDBJ databases">
        <title>The new phylogeny of the genus Mycobacterium.</title>
        <authorList>
            <person name="Tarcisio F."/>
            <person name="Conor M."/>
            <person name="Antonella G."/>
            <person name="Elisabetta G."/>
            <person name="Giulia F.S."/>
            <person name="Sara T."/>
            <person name="Anna F."/>
            <person name="Clotilde B."/>
            <person name="Roberto B."/>
            <person name="Veronica D.S."/>
            <person name="Fabio R."/>
            <person name="Monica P."/>
            <person name="Olivier J."/>
            <person name="Enrico T."/>
            <person name="Nicola S."/>
        </authorList>
    </citation>
    <scope>NUCLEOTIDE SEQUENCE [LARGE SCALE GENOMIC DNA]</scope>
    <source>
        <strain evidence="5 6">DSM 44616</strain>
    </source>
</reference>
<dbReference type="PANTHER" id="PTHR43658:SF8">
    <property type="entry name" value="17-BETA-HYDROXYSTEROID DEHYDROGENASE 14-RELATED"/>
    <property type="match status" value="1"/>
</dbReference>
<gene>
    <name evidence="5" type="ORF">AWC23_06355</name>
</gene>
<dbReference type="SMART" id="SM00822">
    <property type="entry name" value="PKS_KR"/>
    <property type="match status" value="1"/>
</dbReference>
<dbReference type="GO" id="GO:0016491">
    <property type="term" value="F:oxidoreductase activity"/>
    <property type="evidence" value="ECO:0007669"/>
    <property type="project" value="UniProtKB-KW"/>
</dbReference>
<dbReference type="EMBL" id="LQPR01000013">
    <property type="protein sequence ID" value="ORW73739.1"/>
    <property type="molecule type" value="Genomic_DNA"/>
</dbReference>
<dbReference type="RefSeq" id="WP_232069378.1">
    <property type="nucleotide sequence ID" value="NZ_AP022573.1"/>
</dbReference>
<evidence type="ECO:0000256" key="2">
    <source>
        <dbReference type="ARBA" id="ARBA00023002"/>
    </source>
</evidence>
<dbReference type="PANTHER" id="PTHR43658">
    <property type="entry name" value="SHORT-CHAIN DEHYDROGENASE/REDUCTASE"/>
    <property type="match status" value="1"/>
</dbReference>
<dbReference type="PRINTS" id="PR00081">
    <property type="entry name" value="GDHRDH"/>
</dbReference>
<keyword evidence="6" id="KW-1185">Reference proteome</keyword>
<accession>A0AAJ3NSX3</accession>
<feature type="domain" description="Ketoreductase" evidence="4">
    <location>
        <begin position="1"/>
        <end position="193"/>
    </location>
</feature>
<evidence type="ECO:0000256" key="3">
    <source>
        <dbReference type="RuleBase" id="RU000363"/>
    </source>
</evidence>
<dbReference type="InterPro" id="IPR057326">
    <property type="entry name" value="KR_dom"/>
</dbReference>
<proteinExistence type="inferred from homology"/>
<comment type="caution">
    <text evidence="5">The sequence shown here is derived from an EMBL/GenBank/DDBJ whole genome shotgun (WGS) entry which is preliminary data.</text>
</comment>
<evidence type="ECO:0000256" key="1">
    <source>
        <dbReference type="ARBA" id="ARBA00006484"/>
    </source>
</evidence>
<organism evidence="5 6">
    <name type="scientific">Mycobacterium saskatchewanense</name>
    <dbReference type="NCBI Taxonomy" id="220927"/>
    <lineage>
        <taxon>Bacteria</taxon>
        <taxon>Bacillati</taxon>
        <taxon>Actinomycetota</taxon>
        <taxon>Actinomycetes</taxon>
        <taxon>Mycobacteriales</taxon>
        <taxon>Mycobacteriaceae</taxon>
        <taxon>Mycobacterium</taxon>
        <taxon>Mycobacterium simiae complex</taxon>
    </lineage>
</organism>
<dbReference type="PRINTS" id="PR00080">
    <property type="entry name" value="SDRFAMILY"/>
</dbReference>
<dbReference type="SUPFAM" id="SSF51735">
    <property type="entry name" value="NAD(P)-binding Rossmann-fold domains"/>
    <property type="match status" value="1"/>
</dbReference>
<dbReference type="InterPro" id="IPR002347">
    <property type="entry name" value="SDR_fam"/>
</dbReference>
<dbReference type="AlphaFoldDB" id="A0AAJ3NSX3"/>